<dbReference type="InterPro" id="IPR027417">
    <property type="entry name" value="P-loop_NTPase"/>
</dbReference>
<keyword evidence="9" id="KW-0067">ATP-binding</keyword>
<dbReference type="Gene3D" id="3.40.50.300">
    <property type="entry name" value="P-loop containing nucleotide triphosphate hydrolases"/>
    <property type="match status" value="1"/>
</dbReference>
<evidence type="ECO:0000259" key="16">
    <source>
        <dbReference type="Pfam" id="PF02706"/>
    </source>
</evidence>
<dbReference type="Pfam" id="PF23607">
    <property type="entry name" value="WZC_N"/>
    <property type="match status" value="1"/>
</dbReference>
<evidence type="ECO:0000256" key="14">
    <source>
        <dbReference type="SAM" id="Coils"/>
    </source>
</evidence>
<evidence type="ECO:0000259" key="18">
    <source>
        <dbReference type="Pfam" id="PF13807"/>
    </source>
</evidence>
<dbReference type="Pfam" id="PF02706">
    <property type="entry name" value="Wzz"/>
    <property type="match status" value="1"/>
</dbReference>
<dbReference type="InterPro" id="IPR003856">
    <property type="entry name" value="LPS_length_determ_N"/>
</dbReference>
<keyword evidence="5 19" id="KW-0808">Transferase</keyword>
<evidence type="ECO:0000256" key="4">
    <source>
        <dbReference type="ARBA" id="ARBA00022519"/>
    </source>
</evidence>
<dbReference type="InterPro" id="IPR005702">
    <property type="entry name" value="Wzc-like_C"/>
</dbReference>
<evidence type="ECO:0000256" key="12">
    <source>
        <dbReference type="ARBA" id="ARBA00023137"/>
    </source>
</evidence>
<dbReference type="GO" id="GO:0005524">
    <property type="term" value="F:ATP binding"/>
    <property type="evidence" value="ECO:0007669"/>
    <property type="project" value="UniProtKB-KW"/>
</dbReference>
<dbReference type="Pfam" id="PF13807">
    <property type="entry name" value="GNVR"/>
    <property type="match status" value="1"/>
</dbReference>
<evidence type="ECO:0000256" key="6">
    <source>
        <dbReference type="ARBA" id="ARBA00022692"/>
    </source>
</evidence>
<keyword evidence="3" id="KW-1003">Cell membrane</keyword>
<feature type="transmembrane region" description="Helical" evidence="15">
    <location>
        <begin position="33"/>
        <end position="52"/>
    </location>
</feature>
<dbReference type="NCBIfam" id="TIGR01007">
    <property type="entry name" value="eps_fam"/>
    <property type="match status" value="1"/>
</dbReference>
<evidence type="ECO:0000256" key="13">
    <source>
        <dbReference type="ARBA" id="ARBA00053015"/>
    </source>
</evidence>
<protein>
    <submittedName>
        <fullName evidence="19">Cryptic autophosphorylating protein tyrosine kinase Etk</fullName>
        <ecNumber evidence="19">2.7.10.-</ecNumber>
    </submittedName>
</protein>
<dbReference type="Proteomes" id="UP000351155">
    <property type="component" value="Unassembled WGS sequence"/>
</dbReference>
<dbReference type="FunFam" id="3.40.50.300:FF:000527">
    <property type="entry name" value="Tyrosine-protein kinase etk"/>
    <property type="match status" value="1"/>
</dbReference>
<dbReference type="GO" id="GO:0004713">
    <property type="term" value="F:protein tyrosine kinase activity"/>
    <property type="evidence" value="ECO:0007669"/>
    <property type="project" value="UniProtKB-KW"/>
</dbReference>
<evidence type="ECO:0000256" key="7">
    <source>
        <dbReference type="ARBA" id="ARBA00022741"/>
    </source>
</evidence>
<evidence type="ECO:0000256" key="2">
    <source>
        <dbReference type="ARBA" id="ARBA00008883"/>
    </source>
</evidence>
<dbReference type="InterPro" id="IPR032807">
    <property type="entry name" value="GNVR"/>
</dbReference>
<evidence type="ECO:0000256" key="5">
    <source>
        <dbReference type="ARBA" id="ARBA00022679"/>
    </source>
</evidence>
<reference evidence="19 20" key="1">
    <citation type="submission" date="2019-03" db="EMBL/GenBank/DDBJ databases">
        <authorList>
            <consortium name="Pathogen Informatics"/>
        </authorList>
    </citation>
    <scope>NUCLEOTIDE SEQUENCE [LARGE SCALE GENOMIC DNA]</scope>
    <source>
        <strain evidence="19 20">NCTC12126</strain>
    </source>
</reference>
<evidence type="ECO:0000256" key="3">
    <source>
        <dbReference type="ARBA" id="ARBA00022475"/>
    </source>
</evidence>
<evidence type="ECO:0000313" key="19">
    <source>
        <dbReference type="EMBL" id="VFS34608.1"/>
    </source>
</evidence>
<keyword evidence="11 15" id="KW-0472">Membrane</keyword>
<keyword evidence="8 19" id="KW-0418">Kinase</keyword>
<organism evidence="19 20">
    <name type="scientific">Enterobacter cancerogenus</name>
    <dbReference type="NCBI Taxonomy" id="69218"/>
    <lineage>
        <taxon>Bacteria</taxon>
        <taxon>Pseudomonadati</taxon>
        <taxon>Pseudomonadota</taxon>
        <taxon>Gammaproteobacteria</taxon>
        <taxon>Enterobacterales</taxon>
        <taxon>Enterobacteriaceae</taxon>
        <taxon>Enterobacter</taxon>
        <taxon>Enterobacter cloacae complex</taxon>
    </lineage>
</organism>
<evidence type="ECO:0000259" key="17">
    <source>
        <dbReference type="Pfam" id="PF13614"/>
    </source>
</evidence>
<dbReference type="EC" id="2.7.10.-" evidence="19"/>
<keyword evidence="12" id="KW-0829">Tyrosine-protein kinase</keyword>
<dbReference type="EMBL" id="CAADIW010000028">
    <property type="protein sequence ID" value="VFS34608.1"/>
    <property type="molecule type" value="Genomic_DNA"/>
</dbReference>
<keyword evidence="4" id="KW-0997">Cell inner membrane</keyword>
<dbReference type="Pfam" id="PF13614">
    <property type="entry name" value="AAA_31"/>
    <property type="match status" value="1"/>
</dbReference>
<keyword evidence="14" id="KW-0175">Coiled coil</keyword>
<dbReference type="GO" id="GO:0005886">
    <property type="term" value="C:plasma membrane"/>
    <property type="evidence" value="ECO:0007669"/>
    <property type="project" value="UniProtKB-SubCell"/>
</dbReference>
<feature type="domain" description="AAA" evidence="17">
    <location>
        <begin position="544"/>
        <end position="691"/>
    </location>
</feature>
<evidence type="ECO:0000256" key="15">
    <source>
        <dbReference type="SAM" id="Phobius"/>
    </source>
</evidence>
<evidence type="ECO:0000256" key="8">
    <source>
        <dbReference type="ARBA" id="ARBA00022777"/>
    </source>
</evidence>
<comment type="subcellular location">
    <subcellularLocation>
        <location evidence="1">Cell inner membrane</location>
        <topology evidence="1">Multi-pass membrane protein</topology>
    </subcellularLocation>
</comment>
<comment type="catalytic activity">
    <reaction evidence="13">
        <text>L-tyrosyl-[protein] + ATP = O-phospho-L-tyrosyl-[protein] + ADP + H(+)</text>
        <dbReference type="Rhea" id="RHEA:10596"/>
        <dbReference type="Rhea" id="RHEA-COMP:10136"/>
        <dbReference type="Rhea" id="RHEA-COMP:20101"/>
        <dbReference type="ChEBI" id="CHEBI:15378"/>
        <dbReference type="ChEBI" id="CHEBI:30616"/>
        <dbReference type="ChEBI" id="CHEBI:46858"/>
        <dbReference type="ChEBI" id="CHEBI:61978"/>
        <dbReference type="ChEBI" id="CHEBI:456216"/>
    </reaction>
</comment>
<feature type="transmembrane region" description="Helical" evidence="15">
    <location>
        <begin position="426"/>
        <end position="450"/>
    </location>
</feature>
<dbReference type="GO" id="GO:0042802">
    <property type="term" value="F:identical protein binding"/>
    <property type="evidence" value="ECO:0007669"/>
    <property type="project" value="UniProtKB-ARBA"/>
</dbReference>
<keyword evidence="7" id="KW-0547">Nucleotide-binding</keyword>
<dbReference type="AlphaFoldDB" id="A0A484YEK0"/>
<dbReference type="PANTHER" id="PTHR32309:SF32">
    <property type="entry name" value="TYROSINE-PROTEIN KINASE ETK-RELATED"/>
    <property type="match status" value="1"/>
</dbReference>
<gene>
    <name evidence="19" type="primary">etk</name>
    <name evidence="19" type="ORF">NCTC12126_03388</name>
</gene>
<dbReference type="CDD" id="cd05387">
    <property type="entry name" value="BY-kinase"/>
    <property type="match status" value="1"/>
</dbReference>
<evidence type="ECO:0000256" key="11">
    <source>
        <dbReference type="ARBA" id="ARBA00023136"/>
    </source>
</evidence>
<evidence type="ECO:0000313" key="20">
    <source>
        <dbReference type="Proteomes" id="UP000351155"/>
    </source>
</evidence>
<dbReference type="InterPro" id="IPR025669">
    <property type="entry name" value="AAA_dom"/>
</dbReference>
<evidence type="ECO:0000256" key="9">
    <source>
        <dbReference type="ARBA" id="ARBA00022840"/>
    </source>
</evidence>
<keyword evidence="10 15" id="KW-1133">Transmembrane helix</keyword>
<feature type="coiled-coil region" evidence="14">
    <location>
        <begin position="270"/>
        <end position="304"/>
    </location>
</feature>
<keyword evidence="6 15" id="KW-0812">Transmembrane</keyword>
<evidence type="ECO:0000256" key="10">
    <source>
        <dbReference type="ARBA" id="ARBA00022989"/>
    </source>
</evidence>
<accession>A0A484YEK0</accession>
<comment type="similarity">
    <text evidence="2">Belongs to the etk/wzc family.</text>
</comment>
<evidence type="ECO:0000256" key="1">
    <source>
        <dbReference type="ARBA" id="ARBA00004429"/>
    </source>
</evidence>
<feature type="domain" description="Polysaccharide chain length determinant N-terminal" evidence="16">
    <location>
        <begin position="18"/>
        <end position="108"/>
    </location>
</feature>
<sequence length="732" mass="81155">MTSYSTDNYGAAAPQASEVDFVRLLGEAIDHRVKIVCITLLFTLLAGAWAFFTTPVYQADALVQIESKQENGLLKNLGQLDSGLLPDATPEILLLKSRMILGETVENLGLTQQVHQRVYPVIGRLWERIKGRKPGDIQLGWLQIPHQDGKPQTLVLTVQAQGQYSLDGDNFHAQGAVGKPLAKAGVYVNVQSIDAEVGTEFTLKTLTKLEAINALSKSFTVKEMAKQSGMLALTLTGKDPQKITKVLNGITSNFLKQNIARQEAQDTRSLAFLERQLPKISGELDEAEERLNAYRKQRDSVDLTLEAKSILDQVVNVENQLNELTFREAEISQLFKKDHPTYRALREKRQTLENERSRLNHRVSTMPTTQQEILRLSRDVESGRTIYLQLLTRQQELNISRSSAIGNVRIIDQAETQPEPIKPKKALIIVLGFVAGLALSLGYVIASVALKRGIMSSEQLEPLGVPVLATLPRSVWLWKKTHLRSKSLFASRWRHTTSNVPFLPVDRPADSYVEAVRGLRTSLYFTMMDAANRIVMFSGPTQDCGKTLVSTSLSAIAAQSGQKVLFIDADMREGYVHKIFGLNNDCGLSSVLEGKGDGVQAIQRFEKAGIDVMTSGPTPTHPAELLMNERFRTLMAWANERYDLVVIDTPPVLAVTDASLAAQTAGITLLVSRYAKTSVKEIENSLKRLQQSGVGVSGIILNDIIKSAALYYSEGYSQYDYGYTPKRKQRKG</sequence>
<dbReference type="PANTHER" id="PTHR32309">
    <property type="entry name" value="TYROSINE-PROTEIN KINASE"/>
    <property type="match status" value="1"/>
</dbReference>
<proteinExistence type="inferred from homology"/>
<dbReference type="InterPro" id="IPR050445">
    <property type="entry name" value="Bact_polysacc_biosynth/exp"/>
</dbReference>
<name>A0A484YEK0_9ENTR</name>
<feature type="domain" description="Tyrosine-protein kinase G-rich" evidence="18">
    <location>
        <begin position="369"/>
        <end position="446"/>
    </location>
</feature>
<dbReference type="SUPFAM" id="SSF52540">
    <property type="entry name" value="P-loop containing nucleoside triphosphate hydrolases"/>
    <property type="match status" value="1"/>
</dbReference>